<dbReference type="SUPFAM" id="SSF49503">
    <property type="entry name" value="Cupredoxins"/>
    <property type="match status" value="2"/>
</dbReference>
<evidence type="ECO:0000313" key="15">
    <source>
        <dbReference type="EMBL" id="TDV56014.1"/>
    </source>
</evidence>
<evidence type="ECO:0000256" key="3">
    <source>
        <dbReference type="ARBA" id="ARBA00010609"/>
    </source>
</evidence>
<feature type="binding site" description="type 1 copper site" evidence="12">
    <location>
        <position position="183"/>
    </location>
    <ligand>
        <name>Cu cation</name>
        <dbReference type="ChEBI" id="CHEBI:23378"/>
        <label>1</label>
    </ligand>
</feature>
<dbReference type="CDD" id="cd11024">
    <property type="entry name" value="CuRO_1_2DMCO_NIR_like"/>
    <property type="match status" value="1"/>
</dbReference>
<evidence type="ECO:0000256" key="6">
    <source>
        <dbReference type="ARBA" id="ARBA00017290"/>
    </source>
</evidence>
<evidence type="ECO:0000259" key="13">
    <source>
        <dbReference type="Pfam" id="PF07731"/>
    </source>
</evidence>
<feature type="binding site" description="type 1 copper site" evidence="12">
    <location>
        <position position="174"/>
    </location>
    <ligand>
        <name>Cu cation</name>
        <dbReference type="ChEBI" id="CHEBI:23378"/>
        <label>1</label>
    </ligand>
</feature>
<dbReference type="InterPro" id="IPR011707">
    <property type="entry name" value="Cu-oxidase-like_N"/>
</dbReference>
<keyword evidence="9" id="KW-0560">Oxidoreductase</keyword>
<dbReference type="Pfam" id="PF07731">
    <property type="entry name" value="Cu-oxidase_2"/>
    <property type="match status" value="1"/>
</dbReference>
<dbReference type="PROSITE" id="PS51318">
    <property type="entry name" value="TAT"/>
    <property type="match status" value="1"/>
</dbReference>
<evidence type="ECO:0000256" key="5">
    <source>
        <dbReference type="ARBA" id="ARBA00011882"/>
    </source>
</evidence>
<name>A0A4R7W0Q1_9PSEU</name>
<dbReference type="InterPro" id="IPR001287">
    <property type="entry name" value="NO2-reductase_Cu"/>
</dbReference>
<evidence type="ECO:0000256" key="12">
    <source>
        <dbReference type="PIRSR" id="PIRSR601287-1"/>
    </source>
</evidence>
<evidence type="ECO:0000256" key="8">
    <source>
        <dbReference type="ARBA" id="ARBA00022737"/>
    </source>
</evidence>
<comment type="similarity">
    <text evidence="3">Belongs to the multicopper oxidase family.</text>
</comment>
<dbReference type="RefSeq" id="WP_133901313.1">
    <property type="nucleotide sequence ID" value="NZ_SOCP01000002.1"/>
</dbReference>
<feature type="binding site" description="type 1 copper site" evidence="12">
    <location>
        <position position="137"/>
    </location>
    <ligand>
        <name>Cu cation</name>
        <dbReference type="ChEBI" id="CHEBI:23378"/>
        <label>1</label>
    </ligand>
</feature>
<dbReference type="PANTHER" id="PTHR11709">
    <property type="entry name" value="MULTI-COPPER OXIDASE"/>
    <property type="match status" value="1"/>
</dbReference>
<protein>
    <recommendedName>
        <fullName evidence="6">Copper-containing nitrite reductase</fullName>
        <ecNumber evidence="5">1.7.2.1</ecNumber>
    </recommendedName>
</protein>
<feature type="binding site" description="type 1 copper site" evidence="12">
    <location>
        <position position="175"/>
    </location>
    <ligand>
        <name>Cu cation</name>
        <dbReference type="ChEBI" id="CHEBI:23378"/>
        <label>1</label>
    </ligand>
</feature>
<dbReference type="OrthoDB" id="345021at2"/>
<accession>A0A4R7W0Q1</accession>
<feature type="domain" description="Plastocyanin-like" evidence="13">
    <location>
        <begin position="214"/>
        <end position="327"/>
    </location>
</feature>
<dbReference type="GO" id="GO:0005507">
    <property type="term" value="F:copper ion binding"/>
    <property type="evidence" value="ECO:0007669"/>
    <property type="project" value="InterPro"/>
</dbReference>
<dbReference type="AlphaFoldDB" id="A0A4R7W0Q1"/>
<keyword evidence="8" id="KW-0677">Repeat</keyword>
<comment type="caution">
    <text evidence="15">The sequence shown here is derived from an EMBL/GenBank/DDBJ whole genome shotgun (WGS) entry which is preliminary data.</text>
</comment>
<organism evidence="15 16">
    <name type="scientific">Actinophytocola oryzae</name>
    <dbReference type="NCBI Taxonomy" id="502181"/>
    <lineage>
        <taxon>Bacteria</taxon>
        <taxon>Bacillati</taxon>
        <taxon>Actinomycetota</taxon>
        <taxon>Actinomycetes</taxon>
        <taxon>Pseudonocardiales</taxon>
        <taxon>Pseudonocardiaceae</taxon>
    </lineage>
</organism>
<dbReference type="InterPro" id="IPR045087">
    <property type="entry name" value="Cu-oxidase_fam"/>
</dbReference>
<keyword evidence="7 12" id="KW-0479">Metal-binding</keyword>
<feature type="domain" description="Plastocyanin-like" evidence="14">
    <location>
        <begin position="89"/>
        <end position="197"/>
    </location>
</feature>
<sequence>MRRWGRRGFLGAVGGAGLAVAGGSVAHGSRDQPHDHTAPGAIGTVGVVDHARNGFHPNELLGTFDHGTVSRTAAGRTVREYRLVAVAKEIEVAPGVRYPAWTYNGRVPGPTIRATEGDLLRITLDNQTEHPHTVHFHGYHPAAVDGVPGALEAAPGSSVTYEFTAAPFGLHLYHCHSMPLRAHISRGLYGALVVDPPGGRPPATEMVMVLNAFDTDFDTANEVYAVNTVAFAYAHEPIPLRAGEPARAYVVNMTEFDPVNSIHLHATMFDLFRTGTSLERHELTDVVTMGQGERHIIEFRYREPGRYMFHAHQTEFTDLGWMGMFEVT</sequence>
<gene>
    <name evidence="15" type="ORF">CLV71_10275</name>
</gene>
<evidence type="ECO:0000256" key="4">
    <source>
        <dbReference type="ARBA" id="ARBA00011233"/>
    </source>
</evidence>
<evidence type="ECO:0000313" key="16">
    <source>
        <dbReference type="Proteomes" id="UP000294927"/>
    </source>
</evidence>
<evidence type="ECO:0000256" key="9">
    <source>
        <dbReference type="ARBA" id="ARBA00023002"/>
    </source>
</evidence>
<comment type="cofactor">
    <cofactor evidence="2 12">
        <name>Cu(2+)</name>
        <dbReference type="ChEBI" id="CHEBI:29036"/>
    </cofactor>
</comment>
<dbReference type="PANTHER" id="PTHR11709:SF394">
    <property type="entry name" value="FI03373P-RELATED"/>
    <property type="match status" value="1"/>
</dbReference>
<evidence type="ECO:0000256" key="7">
    <source>
        <dbReference type="ARBA" id="ARBA00022723"/>
    </source>
</evidence>
<dbReference type="EMBL" id="SOCP01000002">
    <property type="protein sequence ID" value="TDV56014.1"/>
    <property type="molecule type" value="Genomic_DNA"/>
</dbReference>
<keyword evidence="16" id="KW-1185">Reference proteome</keyword>
<dbReference type="Pfam" id="PF07732">
    <property type="entry name" value="Cu-oxidase_3"/>
    <property type="match status" value="1"/>
</dbReference>
<proteinExistence type="inferred from homology"/>
<feature type="binding site" description="type 1 copper site" evidence="12">
    <location>
        <position position="312"/>
    </location>
    <ligand>
        <name>Cu cation</name>
        <dbReference type="ChEBI" id="CHEBI:23378"/>
        <label>1</label>
    </ligand>
</feature>
<comment type="subunit">
    <text evidence="4">Homotrimer.</text>
</comment>
<dbReference type="InterPro" id="IPR011706">
    <property type="entry name" value="Cu-oxidase_C"/>
</dbReference>
<dbReference type="InterPro" id="IPR006311">
    <property type="entry name" value="TAT_signal"/>
</dbReference>
<dbReference type="Proteomes" id="UP000294927">
    <property type="component" value="Unassembled WGS sequence"/>
</dbReference>
<keyword evidence="10 12" id="KW-0186">Copper</keyword>
<evidence type="ECO:0000256" key="1">
    <source>
        <dbReference type="ARBA" id="ARBA00001960"/>
    </source>
</evidence>
<dbReference type="InterPro" id="IPR008972">
    <property type="entry name" value="Cupredoxin"/>
</dbReference>
<reference evidence="15 16" key="1">
    <citation type="submission" date="2019-03" db="EMBL/GenBank/DDBJ databases">
        <title>Genomic Encyclopedia of Archaeal and Bacterial Type Strains, Phase II (KMG-II): from individual species to whole genera.</title>
        <authorList>
            <person name="Goeker M."/>
        </authorList>
    </citation>
    <scope>NUCLEOTIDE SEQUENCE [LARGE SCALE GENOMIC DNA]</scope>
    <source>
        <strain evidence="15 16">DSM 45499</strain>
    </source>
</reference>
<comment type="cofactor">
    <cofactor evidence="1 12">
        <name>Cu(+)</name>
        <dbReference type="ChEBI" id="CHEBI:49552"/>
    </cofactor>
</comment>
<evidence type="ECO:0000259" key="14">
    <source>
        <dbReference type="Pfam" id="PF07732"/>
    </source>
</evidence>
<dbReference type="PRINTS" id="PR00695">
    <property type="entry name" value="CUNO2RDTASE"/>
</dbReference>
<evidence type="ECO:0000256" key="11">
    <source>
        <dbReference type="ARBA" id="ARBA00049340"/>
    </source>
</evidence>
<evidence type="ECO:0000256" key="2">
    <source>
        <dbReference type="ARBA" id="ARBA00001973"/>
    </source>
</evidence>
<comment type="catalytic activity">
    <reaction evidence="11">
        <text>nitric oxide + Fe(III)-[cytochrome c] + H2O = Fe(II)-[cytochrome c] + nitrite + 2 H(+)</text>
        <dbReference type="Rhea" id="RHEA:15233"/>
        <dbReference type="Rhea" id="RHEA-COMP:10350"/>
        <dbReference type="Rhea" id="RHEA-COMP:14399"/>
        <dbReference type="ChEBI" id="CHEBI:15377"/>
        <dbReference type="ChEBI" id="CHEBI:15378"/>
        <dbReference type="ChEBI" id="CHEBI:16301"/>
        <dbReference type="ChEBI" id="CHEBI:16480"/>
        <dbReference type="ChEBI" id="CHEBI:29033"/>
        <dbReference type="ChEBI" id="CHEBI:29034"/>
        <dbReference type="EC" id="1.7.2.1"/>
    </reaction>
</comment>
<dbReference type="Gene3D" id="2.60.40.420">
    <property type="entry name" value="Cupredoxins - blue copper proteins"/>
    <property type="match status" value="2"/>
</dbReference>
<evidence type="ECO:0000256" key="10">
    <source>
        <dbReference type="ARBA" id="ARBA00023008"/>
    </source>
</evidence>
<feature type="binding site" description="type 1 copper site" evidence="12">
    <location>
        <position position="132"/>
    </location>
    <ligand>
        <name>Cu cation</name>
        <dbReference type="ChEBI" id="CHEBI:23378"/>
        <label>1</label>
    </ligand>
</feature>
<dbReference type="GO" id="GO:0050421">
    <property type="term" value="F:nitrite reductase (NO-forming) activity"/>
    <property type="evidence" value="ECO:0007669"/>
    <property type="project" value="UniProtKB-EC"/>
</dbReference>
<dbReference type="EC" id="1.7.2.1" evidence="5"/>